<evidence type="ECO:0000313" key="2">
    <source>
        <dbReference type="Proteomes" id="UP000178107"/>
    </source>
</evidence>
<name>A0A1G2SZ38_9BACT</name>
<dbReference type="AlphaFoldDB" id="A0A1G2SZ38"/>
<comment type="caution">
    <text evidence="1">The sequence shown here is derived from an EMBL/GenBank/DDBJ whole genome shotgun (WGS) entry which is preliminary data.</text>
</comment>
<evidence type="ECO:0000313" key="1">
    <source>
        <dbReference type="EMBL" id="OHA90122.1"/>
    </source>
</evidence>
<protein>
    <submittedName>
        <fullName evidence="1">Uncharacterized protein</fullName>
    </submittedName>
</protein>
<gene>
    <name evidence="1" type="ORF">A2838_00625</name>
</gene>
<proteinExistence type="predicted"/>
<accession>A0A1G2SZ38</accession>
<dbReference type="EMBL" id="MHVH01000006">
    <property type="protein sequence ID" value="OHA90122.1"/>
    <property type="molecule type" value="Genomic_DNA"/>
</dbReference>
<reference evidence="1 2" key="1">
    <citation type="journal article" date="2016" name="Nat. Commun.">
        <title>Thousands of microbial genomes shed light on interconnected biogeochemical processes in an aquifer system.</title>
        <authorList>
            <person name="Anantharaman K."/>
            <person name="Brown C.T."/>
            <person name="Hug L.A."/>
            <person name="Sharon I."/>
            <person name="Castelle C.J."/>
            <person name="Probst A.J."/>
            <person name="Thomas B.C."/>
            <person name="Singh A."/>
            <person name="Wilkins M.J."/>
            <person name="Karaoz U."/>
            <person name="Brodie E.L."/>
            <person name="Williams K.H."/>
            <person name="Hubbard S.S."/>
            <person name="Banfield J.F."/>
        </authorList>
    </citation>
    <scope>NUCLEOTIDE SEQUENCE [LARGE SCALE GENOMIC DNA]</scope>
</reference>
<organism evidence="1 2">
    <name type="scientific">Candidatus Zambryskibacteria bacterium RIFCSPHIGHO2_01_FULL_46_25</name>
    <dbReference type="NCBI Taxonomy" id="1802738"/>
    <lineage>
        <taxon>Bacteria</taxon>
        <taxon>Candidatus Zambryskiibacteriota</taxon>
    </lineage>
</organism>
<dbReference type="Proteomes" id="UP000178107">
    <property type="component" value="Unassembled WGS sequence"/>
</dbReference>
<sequence>MPHIHATLPFNAFAEREALKVHKEDIVRILAEFSPYKPDDILLEAKILTREEVELSVNLVPLVFIIDLGTCPEISVDDVYAGMVRGALLRRCSRLRLIHFILWIKRHPDNGVAEHKP</sequence>